<dbReference type="Proteomes" id="UP000054321">
    <property type="component" value="Unassembled WGS sequence"/>
</dbReference>
<evidence type="ECO:0000313" key="2">
    <source>
        <dbReference type="EMBL" id="KIN01277.1"/>
    </source>
</evidence>
<reference evidence="2 3" key="1">
    <citation type="submission" date="2014-04" db="EMBL/GenBank/DDBJ databases">
        <authorList>
            <consortium name="DOE Joint Genome Institute"/>
            <person name="Kuo A."/>
            <person name="Martino E."/>
            <person name="Perotto S."/>
            <person name="Kohler A."/>
            <person name="Nagy L.G."/>
            <person name="Floudas D."/>
            <person name="Copeland A."/>
            <person name="Barry K.W."/>
            <person name="Cichocki N."/>
            <person name="Veneault-Fourrey C."/>
            <person name="LaButti K."/>
            <person name="Lindquist E.A."/>
            <person name="Lipzen A."/>
            <person name="Lundell T."/>
            <person name="Morin E."/>
            <person name="Murat C."/>
            <person name="Sun H."/>
            <person name="Tunlid A."/>
            <person name="Henrissat B."/>
            <person name="Grigoriev I.V."/>
            <person name="Hibbett D.S."/>
            <person name="Martin F."/>
            <person name="Nordberg H.P."/>
            <person name="Cantor M.N."/>
            <person name="Hua S.X."/>
        </authorList>
    </citation>
    <scope>NUCLEOTIDE SEQUENCE [LARGE SCALE GENOMIC DNA]</scope>
    <source>
        <strain evidence="2 3">Zn</strain>
    </source>
</reference>
<dbReference type="HOGENOM" id="CLU_081044_1_0_1"/>
<dbReference type="PANTHER" id="PTHR14742:SF3">
    <property type="entry name" value="RIBONUCLEASE MRP PROTEIN SUBUNIT SNM1"/>
    <property type="match status" value="1"/>
</dbReference>
<reference evidence="3" key="2">
    <citation type="submission" date="2015-01" db="EMBL/GenBank/DDBJ databases">
        <title>Evolutionary Origins and Diversification of the Mycorrhizal Mutualists.</title>
        <authorList>
            <consortium name="DOE Joint Genome Institute"/>
            <consortium name="Mycorrhizal Genomics Consortium"/>
            <person name="Kohler A."/>
            <person name="Kuo A."/>
            <person name="Nagy L.G."/>
            <person name="Floudas D."/>
            <person name="Copeland A."/>
            <person name="Barry K.W."/>
            <person name="Cichocki N."/>
            <person name="Veneault-Fourrey C."/>
            <person name="LaButti K."/>
            <person name="Lindquist E.A."/>
            <person name="Lipzen A."/>
            <person name="Lundell T."/>
            <person name="Morin E."/>
            <person name="Murat C."/>
            <person name="Riley R."/>
            <person name="Ohm R."/>
            <person name="Sun H."/>
            <person name="Tunlid A."/>
            <person name="Henrissat B."/>
            <person name="Grigoriev I.V."/>
            <person name="Hibbett D.S."/>
            <person name="Martin F."/>
        </authorList>
    </citation>
    <scope>NUCLEOTIDE SEQUENCE [LARGE SCALE GENOMIC DNA]</scope>
    <source>
        <strain evidence="3">Zn</strain>
    </source>
</reference>
<evidence type="ECO:0000313" key="3">
    <source>
        <dbReference type="Proteomes" id="UP000054321"/>
    </source>
</evidence>
<dbReference type="GO" id="GO:0005655">
    <property type="term" value="C:nucleolar ribonuclease P complex"/>
    <property type="evidence" value="ECO:0007669"/>
    <property type="project" value="TreeGrafter"/>
</dbReference>
<name>A0A0C3HG09_OIDMZ</name>
<dbReference type="GO" id="GO:0008033">
    <property type="term" value="P:tRNA processing"/>
    <property type="evidence" value="ECO:0007669"/>
    <property type="project" value="TreeGrafter"/>
</dbReference>
<dbReference type="PANTHER" id="PTHR14742">
    <property type="entry name" value="RIBONUCLEASE P SUBUNIT P21"/>
    <property type="match status" value="1"/>
</dbReference>
<dbReference type="EMBL" id="KN832876">
    <property type="protein sequence ID" value="KIN01277.1"/>
    <property type="molecule type" value="Genomic_DNA"/>
</dbReference>
<accession>A0A0C3HG09</accession>
<feature type="region of interest" description="Disordered" evidence="1">
    <location>
        <begin position="109"/>
        <end position="134"/>
    </location>
</feature>
<organism evidence="2 3">
    <name type="scientific">Oidiodendron maius (strain Zn)</name>
    <dbReference type="NCBI Taxonomy" id="913774"/>
    <lineage>
        <taxon>Eukaryota</taxon>
        <taxon>Fungi</taxon>
        <taxon>Dikarya</taxon>
        <taxon>Ascomycota</taxon>
        <taxon>Pezizomycotina</taxon>
        <taxon>Leotiomycetes</taxon>
        <taxon>Leotiomycetes incertae sedis</taxon>
        <taxon>Myxotrichaceae</taxon>
        <taxon>Oidiodendron</taxon>
    </lineage>
</organism>
<dbReference type="Pfam" id="PF04032">
    <property type="entry name" value="Rpr2"/>
    <property type="match status" value="1"/>
</dbReference>
<dbReference type="InParanoid" id="A0A0C3HG09"/>
<protein>
    <submittedName>
        <fullName evidence="2">Uncharacterized protein</fullName>
    </submittedName>
</protein>
<dbReference type="AlphaFoldDB" id="A0A0C3HG09"/>
<keyword evidence="3" id="KW-1185">Reference proteome</keyword>
<gene>
    <name evidence="2" type="ORF">OIDMADRAFT_41876</name>
</gene>
<evidence type="ECO:0000256" key="1">
    <source>
        <dbReference type="SAM" id="MobiDB-lite"/>
    </source>
</evidence>
<dbReference type="OrthoDB" id="438080at2759"/>
<dbReference type="STRING" id="913774.A0A0C3HG09"/>
<proteinExistence type="predicted"/>
<dbReference type="InterPro" id="IPR007175">
    <property type="entry name" value="Rpr2/Snm1/Rpp21"/>
</dbReference>
<sequence>MASPELSARLRYLNDSAHLLATTAPATSRYLMSRCNTLMFERDIEQSDTQRRNICGACGTIMVLGWEGTMQLESQRPRRRCNSQKAVPKTSKAVVYKCESCSRANSSPVRASPVVNAPLSTNASSKKRAKARKQSGLEALLAKKKSSEATTTGFGLNLMDFMKKA</sequence>